<comment type="caution">
    <text evidence="7">The sequence shown here is derived from an EMBL/GenBank/DDBJ whole genome shotgun (WGS) entry which is preliminary data.</text>
</comment>
<name>A0A922A4H7_CARIL</name>
<protein>
    <recommendedName>
        <fullName evidence="6">Late embryogenesis abundant protein LEA-2 subgroup domain-containing protein</fullName>
    </recommendedName>
</protein>
<evidence type="ECO:0000256" key="2">
    <source>
        <dbReference type="ARBA" id="ARBA00022692"/>
    </source>
</evidence>
<dbReference type="AlphaFoldDB" id="A0A922A4H7"/>
<comment type="subcellular location">
    <subcellularLocation>
        <location evidence="1">Membrane</location>
        <topology evidence="1">Single-pass membrane protein</topology>
    </subcellularLocation>
</comment>
<dbReference type="InterPro" id="IPR044839">
    <property type="entry name" value="NDR1-like"/>
</dbReference>
<evidence type="ECO:0000313" key="8">
    <source>
        <dbReference type="Proteomes" id="UP000811246"/>
    </source>
</evidence>
<dbReference type="Proteomes" id="UP000811246">
    <property type="component" value="Chromosome 15"/>
</dbReference>
<evidence type="ECO:0000259" key="6">
    <source>
        <dbReference type="Pfam" id="PF03168"/>
    </source>
</evidence>
<feature type="domain" description="Late embryogenesis abundant protein LEA-2 subgroup" evidence="6">
    <location>
        <begin position="147"/>
        <end position="223"/>
    </location>
</feature>
<dbReference type="PANTHER" id="PTHR31234:SF55">
    <property type="entry name" value="LATE EMBRYOGENESIS ABUNDANT (LEA) HYDROXYPROLINE-RICH GLYCOPROTEIN FAMILY"/>
    <property type="match status" value="1"/>
</dbReference>
<feature type="transmembrane region" description="Helical" evidence="5">
    <location>
        <begin position="89"/>
        <end position="115"/>
    </location>
</feature>
<gene>
    <name evidence="7" type="ORF">I3842_15G071900</name>
</gene>
<keyword evidence="3 5" id="KW-1133">Transmembrane helix</keyword>
<sequence>MIFGSNRGINVDVTDNSWISPIQALIPDRYEQGVPHRWGTTVHPHRIPIPNDFPFPPASSFSLAVPPPSSYPQAYRTVGPRHSRSQPSFLCRLIAAATVLFAILGLLFLITWLVLKPRLPEFRVDSVSASPLNTTRSQLTAAWNITLVVRNPNTKLSIYYDRVQASVVYKDGSLISMMPLSPFFQPKRNETRVRFQLGVVGQYVGEDVATEISDERAGGSVGFGVRVLAWMRFRTRSWWRTSQCLLRVYCDRIQIGFDPSKASGSLTSQPGSCTN</sequence>
<dbReference type="GO" id="GO:0098542">
    <property type="term" value="P:defense response to other organism"/>
    <property type="evidence" value="ECO:0007669"/>
    <property type="project" value="InterPro"/>
</dbReference>
<dbReference type="EMBL" id="CM031839">
    <property type="protein sequence ID" value="KAG6674918.1"/>
    <property type="molecule type" value="Genomic_DNA"/>
</dbReference>
<keyword evidence="2 5" id="KW-0812">Transmembrane</keyword>
<dbReference type="Pfam" id="PF03168">
    <property type="entry name" value="LEA_2"/>
    <property type="match status" value="1"/>
</dbReference>
<evidence type="ECO:0000256" key="3">
    <source>
        <dbReference type="ARBA" id="ARBA00022989"/>
    </source>
</evidence>
<evidence type="ECO:0000256" key="4">
    <source>
        <dbReference type="ARBA" id="ARBA00023136"/>
    </source>
</evidence>
<dbReference type="GO" id="GO:0005886">
    <property type="term" value="C:plasma membrane"/>
    <property type="evidence" value="ECO:0007669"/>
    <property type="project" value="TreeGrafter"/>
</dbReference>
<evidence type="ECO:0000256" key="1">
    <source>
        <dbReference type="ARBA" id="ARBA00004167"/>
    </source>
</evidence>
<dbReference type="InterPro" id="IPR004864">
    <property type="entry name" value="LEA_2"/>
</dbReference>
<reference evidence="7" key="1">
    <citation type="submission" date="2021-01" db="EMBL/GenBank/DDBJ databases">
        <authorList>
            <person name="Lovell J.T."/>
            <person name="Bentley N."/>
            <person name="Bhattarai G."/>
            <person name="Jenkins J.W."/>
            <person name="Sreedasyam A."/>
            <person name="Alarcon Y."/>
            <person name="Bock C."/>
            <person name="Boston L."/>
            <person name="Carlson J."/>
            <person name="Cervantes K."/>
            <person name="Clermont K."/>
            <person name="Krom N."/>
            <person name="Kubenka K."/>
            <person name="Mamidi S."/>
            <person name="Mattison C."/>
            <person name="Monteros M."/>
            <person name="Pisani C."/>
            <person name="Plott C."/>
            <person name="Rajasekar S."/>
            <person name="Rhein H.S."/>
            <person name="Rohla C."/>
            <person name="Song M."/>
            <person name="Hilaire R.S."/>
            <person name="Shu S."/>
            <person name="Wells L."/>
            <person name="Wang X."/>
            <person name="Webber J."/>
            <person name="Heerema R.J."/>
            <person name="Klein P."/>
            <person name="Conner P."/>
            <person name="Grauke L."/>
            <person name="Grimwood J."/>
            <person name="Schmutz J."/>
            <person name="Randall J.J."/>
        </authorList>
    </citation>
    <scope>NUCLEOTIDE SEQUENCE</scope>
    <source>
        <tissue evidence="7">Leaf</tissue>
    </source>
</reference>
<keyword evidence="4 5" id="KW-0472">Membrane</keyword>
<accession>A0A922A4H7</accession>
<organism evidence="7 8">
    <name type="scientific">Carya illinoinensis</name>
    <name type="common">Pecan</name>
    <dbReference type="NCBI Taxonomy" id="32201"/>
    <lineage>
        <taxon>Eukaryota</taxon>
        <taxon>Viridiplantae</taxon>
        <taxon>Streptophyta</taxon>
        <taxon>Embryophyta</taxon>
        <taxon>Tracheophyta</taxon>
        <taxon>Spermatophyta</taxon>
        <taxon>Magnoliopsida</taxon>
        <taxon>eudicotyledons</taxon>
        <taxon>Gunneridae</taxon>
        <taxon>Pentapetalae</taxon>
        <taxon>rosids</taxon>
        <taxon>fabids</taxon>
        <taxon>Fagales</taxon>
        <taxon>Juglandaceae</taxon>
        <taxon>Carya</taxon>
    </lineage>
</organism>
<proteinExistence type="predicted"/>
<evidence type="ECO:0000256" key="5">
    <source>
        <dbReference type="SAM" id="Phobius"/>
    </source>
</evidence>
<evidence type="ECO:0000313" key="7">
    <source>
        <dbReference type="EMBL" id="KAG6674918.1"/>
    </source>
</evidence>
<dbReference type="PANTHER" id="PTHR31234">
    <property type="entry name" value="LATE EMBRYOGENESIS ABUNDANT (LEA) HYDROXYPROLINE-RICH GLYCOPROTEIN FAMILY"/>
    <property type="match status" value="1"/>
</dbReference>